<dbReference type="NCBIfam" id="TIGR00716">
    <property type="entry name" value="rnhC"/>
    <property type="match status" value="1"/>
</dbReference>
<feature type="binding site" evidence="14 15">
    <location>
        <position position="181"/>
    </location>
    <ligand>
        <name>a divalent metal cation</name>
        <dbReference type="ChEBI" id="CHEBI:60240"/>
    </ligand>
</feature>
<evidence type="ECO:0000256" key="2">
    <source>
        <dbReference type="ARBA" id="ARBA00001946"/>
    </source>
</evidence>
<dbReference type="InterPro" id="IPR036397">
    <property type="entry name" value="RNaseH_sf"/>
</dbReference>
<feature type="domain" description="RNase H type-2" evidence="16">
    <location>
        <begin position="72"/>
        <end position="286"/>
    </location>
</feature>
<dbReference type="AlphaFoldDB" id="A0A7W8D130"/>
<keyword evidence="11 14" id="KW-0255">Endonuclease</keyword>
<dbReference type="FunFam" id="3.30.420.10:FF:000047">
    <property type="entry name" value="Ribonuclease HIII"/>
    <property type="match status" value="1"/>
</dbReference>
<accession>A0A7W8D130</accession>
<dbReference type="PANTHER" id="PTHR10954:SF23">
    <property type="entry name" value="RIBONUCLEASE"/>
    <property type="match status" value="1"/>
</dbReference>
<evidence type="ECO:0000256" key="1">
    <source>
        <dbReference type="ARBA" id="ARBA00000077"/>
    </source>
</evidence>
<dbReference type="CDD" id="cd06590">
    <property type="entry name" value="RNase_HII_bacteria_HIII_like"/>
    <property type="match status" value="1"/>
</dbReference>
<proteinExistence type="inferred from homology"/>
<dbReference type="HAMAP" id="MF_00053">
    <property type="entry name" value="RNase_HIII"/>
    <property type="match status" value="1"/>
</dbReference>
<comment type="function">
    <text evidence="3 14">Endonuclease that specifically degrades the RNA of RNA-DNA hybrids.</text>
</comment>
<evidence type="ECO:0000256" key="9">
    <source>
        <dbReference type="ARBA" id="ARBA00022722"/>
    </source>
</evidence>
<evidence type="ECO:0000256" key="3">
    <source>
        <dbReference type="ARBA" id="ARBA00004065"/>
    </source>
</evidence>
<evidence type="ECO:0000256" key="14">
    <source>
        <dbReference type="HAMAP-Rule" id="MF_00053"/>
    </source>
</evidence>
<keyword evidence="9 14" id="KW-0540">Nuclease</keyword>
<evidence type="ECO:0000256" key="13">
    <source>
        <dbReference type="ARBA" id="ARBA00022842"/>
    </source>
</evidence>
<evidence type="ECO:0000256" key="11">
    <source>
        <dbReference type="ARBA" id="ARBA00022759"/>
    </source>
</evidence>
<evidence type="ECO:0000256" key="6">
    <source>
        <dbReference type="ARBA" id="ARBA00012180"/>
    </source>
</evidence>
<dbReference type="GO" id="GO:0004523">
    <property type="term" value="F:RNA-DNA hybrid ribonuclease activity"/>
    <property type="evidence" value="ECO:0007669"/>
    <property type="project" value="UniProtKB-UniRule"/>
</dbReference>
<dbReference type="GO" id="GO:0032299">
    <property type="term" value="C:ribonuclease H2 complex"/>
    <property type="evidence" value="ECO:0007669"/>
    <property type="project" value="TreeGrafter"/>
</dbReference>
<evidence type="ECO:0000256" key="12">
    <source>
        <dbReference type="ARBA" id="ARBA00022801"/>
    </source>
</evidence>
<dbReference type="InterPro" id="IPR012295">
    <property type="entry name" value="TBP_dom_sf"/>
</dbReference>
<evidence type="ECO:0000313" key="17">
    <source>
        <dbReference type="EMBL" id="MBB5183605.1"/>
    </source>
</evidence>
<evidence type="ECO:0000256" key="10">
    <source>
        <dbReference type="ARBA" id="ARBA00022723"/>
    </source>
</evidence>
<dbReference type="EC" id="3.1.26.4" evidence="6 14"/>
<dbReference type="Pfam" id="PF01351">
    <property type="entry name" value="RNase_HII"/>
    <property type="match status" value="1"/>
</dbReference>
<dbReference type="GO" id="GO:0000287">
    <property type="term" value="F:magnesium ion binding"/>
    <property type="evidence" value="ECO:0007669"/>
    <property type="project" value="UniProtKB-UniRule"/>
</dbReference>
<dbReference type="Gene3D" id="3.30.310.10">
    <property type="entry name" value="TATA-Binding Protein"/>
    <property type="match status" value="1"/>
</dbReference>
<sequence length="290" mass="32876">MGTITKKMSRQEIMDLKKRLAHSIRKESQPAYTYYQIKTEECTITAYTSGKVVFQGKDLSWMEPEQETSNRYPQAGSDEVGTGDYFGPVVVCACIVTAEIKDQLKALGAADSKQINDAKIRQIAPDIRNLCPHSVLILMPEKYNRVHEQHNMVDLKCLLHNQAYVNLKRKGFTLPNFRIVDQFVSEASYYKYLQKEPDVIRPIHFETKAENKYLSVACASILARDTFLRTWDAMEQKYDFHFEKGAGQAVDACAAEFIRRFGTDALSQVAKLHFANTKKALHQGCGSTSA</sequence>
<keyword evidence="18" id="KW-1185">Reference proteome</keyword>
<protein>
    <recommendedName>
        <fullName evidence="7 14">Ribonuclease HIII</fullName>
        <shortName evidence="14">RNase HIII</shortName>
        <ecNumber evidence="6 14">3.1.26.4</ecNumber>
    </recommendedName>
</protein>
<dbReference type="InterPro" id="IPR001352">
    <property type="entry name" value="RNase_HII/HIII"/>
</dbReference>
<comment type="cofactor">
    <cofactor evidence="2">
        <name>Mg(2+)</name>
        <dbReference type="ChEBI" id="CHEBI:18420"/>
    </cofactor>
</comment>
<dbReference type="GO" id="GO:0003723">
    <property type="term" value="F:RNA binding"/>
    <property type="evidence" value="ECO:0007669"/>
    <property type="project" value="UniProtKB-UniRule"/>
</dbReference>
<feature type="binding site" evidence="14 15">
    <location>
        <position position="78"/>
    </location>
    <ligand>
        <name>a divalent metal cation</name>
        <dbReference type="ChEBI" id="CHEBI:60240"/>
    </ligand>
</feature>
<dbReference type="EMBL" id="JACHHK010000006">
    <property type="protein sequence ID" value="MBB5183605.1"/>
    <property type="molecule type" value="Genomic_DNA"/>
</dbReference>
<dbReference type="GO" id="GO:0043137">
    <property type="term" value="P:DNA replication, removal of RNA primer"/>
    <property type="evidence" value="ECO:0007669"/>
    <property type="project" value="TreeGrafter"/>
</dbReference>
<evidence type="ECO:0000256" key="5">
    <source>
        <dbReference type="ARBA" id="ARBA00008378"/>
    </source>
</evidence>
<keyword evidence="8 14" id="KW-0963">Cytoplasm</keyword>
<evidence type="ECO:0000313" key="18">
    <source>
        <dbReference type="Proteomes" id="UP000539953"/>
    </source>
</evidence>
<dbReference type="SUPFAM" id="SSF53098">
    <property type="entry name" value="Ribonuclease H-like"/>
    <property type="match status" value="1"/>
</dbReference>
<reference evidence="17 18" key="1">
    <citation type="submission" date="2020-08" db="EMBL/GenBank/DDBJ databases">
        <title>Genomic Encyclopedia of Type Strains, Phase IV (KMG-IV): sequencing the most valuable type-strain genomes for metagenomic binning, comparative biology and taxonomic classification.</title>
        <authorList>
            <person name="Goeker M."/>
        </authorList>
    </citation>
    <scope>NUCLEOTIDE SEQUENCE [LARGE SCALE GENOMIC DNA]</scope>
    <source>
        <strain evidence="17 18">DSM 25799</strain>
    </source>
</reference>
<evidence type="ECO:0000256" key="8">
    <source>
        <dbReference type="ARBA" id="ARBA00022490"/>
    </source>
</evidence>
<comment type="subcellular location">
    <subcellularLocation>
        <location evidence="4 14">Cytoplasm</location>
    </subcellularLocation>
</comment>
<gene>
    <name evidence="14" type="primary">rnhC</name>
    <name evidence="17" type="ORF">HNQ47_001640</name>
</gene>
<dbReference type="PROSITE" id="PS51975">
    <property type="entry name" value="RNASE_H_2"/>
    <property type="match status" value="1"/>
</dbReference>
<evidence type="ECO:0000256" key="15">
    <source>
        <dbReference type="PROSITE-ProRule" id="PRU01319"/>
    </source>
</evidence>
<dbReference type="PANTHER" id="PTHR10954">
    <property type="entry name" value="RIBONUCLEASE H2 SUBUNIT A"/>
    <property type="match status" value="1"/>
</dbReference>
<name>A0A7W8D130_9FIRM</name>
<dbReference type="Gene3D" id="3.30.420.10">
    <property type="entry name" value="Ribonuclease H-like superfamily/Ribonuclease H"/>
    <property type="match status" value="1"/>
</dbReference>
<comment type="caution">
    <text evidence="17">The sequence shown here is derived from an EMBL/GenBank/DDBJ whole genome shotgun (WGS) entry which is preliminary data.</text>
</comment>
<dbReference type="GO" id="GO:0005737">
    <property type="term" value="C:cytoplasm"/>
    <property type="evidence" value="ECO:0007669"/>
    <property type="project" value="UniProtKB-SubCell"/>
</dbReference>
<comment type="cofactor">
    <cofactor evidence="14 15">
        <name>Mn(2+)</name>
        <dbReference type="ChEBI" id="CHEBI:29035"/>
    </cofactor>
    <cofactor evidence="14 15">
        <name>Mg(2+)</name>
        <dbReference type="ChEBI" id="CHEBI:18420"/>
    </cofactor>
    <text evidence="14 15">Manganese or magnesium. Binds 1 divalent metal ion per monomer in the absence of substrate. May bind a second metal ion after substrate binding.</text>
</comment>
<keyword evidence="10 14" id="KW-0479">Metal-binding</keyword>
<evidence type="ECO:0000256" key="7">
    <source>
        <dbReference type="ARBA" id="ARBA00021407"/>
    </source>
</evidence>
<dbReference type="InterPro" id="IPR024567">
    <property type="entry name" value="RNase_HII/HIII_dom"/>
</dbReference>
<evidence type="ECO:0000256" key="4">
    <source>
        <dbReference type="ARBA" id="ARBA00004496"/>
    </source>
</evidence>
<comment type="similarity">
    <text evidence="5 14">Belongs to the RNase HII family. RnhC subfamily.</text>
</comment>
<keyword evidence="12 14" id="KW-0378">Hydrolase</keyword>
<organism evidence="17 18">
    <name type="scientific">Catenisphaera adipataccumulans</name>
    <dbReference type="NCBI Taxonomy" id="700500"/>
    <lineage>
        <taxon>Bacteria</taxon>
        <taxon>Bacillati</taxon>
        <taxon>Bacillota</taxon>
        <taxon>Erysipelotrichia</taxon>
        <taxon>Erysipelotrichales</taxon>
        <taxon>Erysipelotrichaceae</taxon>
        <taxon>Catenisphaera</taxon>
    </lineage>
</organism>
<feature type="binding site" evidence="14 15">
    <location>
        <position position="79"/>
    </location>
    <ligand>
        <name>a divalent metal cation</name>
        <dbReference type="ChEBI" id="CHEBI:60240"/>
    </ligand>
</feature>
<dbReference type="Pfam" id="PF11858">
    <property type="entry name" value="DUF3378"/>
    <property type="match status" value="1"/>
</dbReference>
<dbReference type="InterPro" id="IPR024568">
    <property type="entry name" value="RNase_HIII_N"/>
</dbReference>
<comment type="catalytic activity">
    <reaction evidence="1 14 15">
        <text>Endonucleolytic cleavage to 5'-phosphomonoester.</text>
        <dbReference type="EC" id="3.1.26.4"/>
    </reaction>
</comment>
<dbReference type="PIRSF" id="PIRSF037748">
    <property type="entry name" value="RnhC"/>
    <property type="match status" value="1"/>
</dbReference>
<evidence type="ECO:0000259" key="16">
    <source>
        <dbReference type="PROSITE" id="PS51975"/>
    </source>
</evidence>
<dbReference type="Proteomes" id="UP000539953">
    <property type="component" value="Unassembled WGS sequence"/>
</dbReference>
<keyword evidence="13 14" id="KW-0460">Magnesium</keyword>
<dbReference type="InterPro" id="IPR012337">
    <property type="entry name" value="RNaseH-like_sf"/>
</dbReference>
<dbReference type="GO" id="GO:0006298">
    <property type="term" value="P:mismatch repair"/>
    <property type="evidence" value="ECO:0007669"/>
    <property type="project" value="TreeGrafter"/>
</dbReference>
<dbReference type="RefSeq" id="WP_183328902.1">
    <property type="nucleotide sequence ID" value="NZ_JACHHK010000006.1"/>
</dbReference>
<dbReference type="InterPro" id="IPR004641">
    <property type="entry name" value="RNase_HIII"/>
</dbReference>